<feature type="domain" description="Exonuclease" evidence="3">
    <location>
        <begin position="9"/>
        <end position="172"/>
    </location>
</feature>
<proteinExistence type="predicted"/>
<dbReference type="InterPro" id="IPR036397">
    <property type="entry name" value="RNaseH_sf"/>
</dbReference>
<dbReference type="AlphaFoldDB" id="A0A6C0YFC3"/>
<dbReference type="SUPFAM" id="SSF53098">
    <property type="entry name" value="Ribonuclease H-like"/>
    <property type="match status" value="1"/>
</dbReference>
<geneLocation type="plasmid" evidence="5 7">
    <name>pC15-1</name>
</geneLocation>
<dbReference type="EMBL" id="CP048655">
    <property type="protein sequence ID" value="QOW44246.1"/>
    <property type="molecule type" value="Genomic_DNA"/>
</dbReference>
<keyword evidence="1" id="KW-0540">Nuclease</keyword>
<keyword evidence="2 4" id="KW-0269">Exonuclease</keyword>
<reference evidence="5 7" key="2">
    <citation type="submission" date="2020-02" db="EMBL/GenBank/DDBJ databases">
        <title>Tigecycline-resistant Acinetobacter species from pigs and migratory birds.</title>
        <authorList>
            <person name="Chen C."/>
            <person name="Sun J."/>
            <person name="Liao X.-P."/>
            <person name="Liu Y.-H."/>
        </authorList>
    </citation>
    <scope>NUCLEOTIDE SEQUENCE [LARGE SCALE GENOMIC DNA]</scope>
    <source>
        <strain evidence="5 7">C15_T</strain>
        <plasmid evidence="5 7">pC15-1</plasmid>
    </source>
</reference>
<dbReference type="Pfam" id="PF00929">
    <property type="entry name" value="RNase_T"/>
    <property type="match status" value="1"/>
</dbReference>
<organism evidence="4 6">
    <name type="scientific">Acinetobacter indicus</name>
    <dbReference type="NCBI Taxonomy" id="756892"/>
    <lineage>
        <taxon>Bacteria</taxon>
        <taxon>Pseudomonadati</taxon>
        <taxon>Pseudomonadota</taxon>
        <taxon>Gammaproteobacteria</taxon>
        <taxon>Moraxellales</taxon>
        <taxon>Moraxellaceae</taxon>
        <taxon>Acinetobacter</taxon>
    </lineage>
</organism>
<evidence type="ECO:0000259" key="3">
    <source>
        <dbReference type="Pfam" id="PF00929"/>
    </source>
</evidence>
<dbReference type="RefSeq" id="WP_127798920.1">
    <property type="nucleotide sequence ID" value="NZ_CP044446.1"/>
</dbReference>
<dbReference type="GO" id="GO:0006259">
    <property type="term" value="P:DNA metabolic process"/>
    <property type="evidence" value="ECO:0007669"/>
    <property type="project" value="UniProtKB-ARBA"/>
</dbReference>
<evidence type="ECO:0000313" key="5">
    <source>
        <dbReference type="EMBL" id="QOW44246.1"/>
    </source>
</evidence>
<keyword evidence="4" id="KW-0614">Plasmid</keyword>
<reference evidence="4 6" key="1">
    <citation type="submission" date="2019-09" db="EMBL/GenBank/DDBJ databases">
        <title>Non-baumannii Acinetobacter spp. carrying blaNDM-1 isolated in China.</title>
        <authorList>
            <person name="Cui C."/>
            <person name="Chen C."/>
            <person name="Sun J."/>
            <person name="Liu Y."/>
        </authorList>
    </citation>
    <scope>NUCLEOTIDE SEQUENCE [LARGE SCALE GENOMIC DNA]</scope>
    <source>
        <strain evidence="4 6">B18</strain>
        <plasmid evidence="4">pB18-2</plasmid>
        <plasmid evidence="6">pb18-2</plasmid>
    </source>
</reference>
<sequence>MYKKEVYISVDIETAGPIVGEHSMLTIGACFVYNPDIEFTIMLQPISDQAIEEALKVSGITLDQARKKGIPPIEAMSQFESWILKYLPEDSRPIFVGLNAPFDWSFINFYFLKYLNRNPFGISAIDIKALFMGATKCSWYDTKSSSIDKYVHPTLQGDHNALHDAKYQAELFRLVYSIE</sequence>
<dbReference type="Gene3D" id="3.30.420.10">
    <property type="entry name" value="Ribonuclease H-like superfamily/Ribonuclease H"/>
    <property type="match status" value="1"/>
</dbReference>
<geneLocation type="plasmid" evidence="6">
    <name>pb18-2</name>
</geneLocation>
<dbReference type="InterPro" id="IPR012337">
    <property type="entry name" value="RNaseH-like_sf"/>
</dbReference>
<accession>A0A6C0YFC3</accession>
<evidence type="ECO:0000256" key="1">
    <source>
        <dbReference type="ARBA" id="ARBA00022722"/>
    </source>
</evidence>
<protein>
    <submittedName>
        <fullName evidence="4">3'-5' exonuclease</fullName>
    </submittedName>
</protein>
<evidence type="ECO:0000313" key="4">
    <source>
        <dbReference type="EMBL" id="QIC71928.1"/>
    </source>
</evidence>
<evidence type="ECO:0000313" key="7">
    <source>
        <dbReference type="Proteomes" id="UP000593812"/>
    </source>
</evidence>
<dbReference type="CDD" id="cd06127">
    <property type="entry name" value="DEDDh"/>
    <property type="match status" value="1"/>
</dbReference>
<dbReference type="EMBL" id="CP044457">
    <property type="protein sequence ID" value="QIC71928.1"/>
    <property type="molecule type" value="Genomic_DNA"/>
</dbReference>
<dbReference type="GO" id="GO:0004527">
    <property type="term" value="F:exonuclease activity"/>
    <property type="evidence" value="ECO:0007669"/>
    <property type="project" value="UniProtKB-KW"/>
</dbReference>
<name>A0A6C0YFC3_9GAMM</name>
<dbReference type="GO" id="GO:0003676">
    <property type="term" value="F:nucleic acid binding"/>
    <property type="evidence" value="ECO:0007669"/>
    <property type="project" value="InterPro"/>
</dbReference>
<evidence type="ECO:0000313" key="6">
    <source>
        <dbReference type="Proteomes" id="UP000503440"/>
    </source>
</evidence>
<dbReference type="GeneID" id="58164607"/>
<dbReference type="Proteomes" id="UP000503440">
    <property type="component" value="Plasmid pB18-2"/>
</dbReference>
<dbReference type="Proteomes" id="UP000593812">
    <property type="component" value="Plasmid pC15-1"/>
</dbReference>
<evidence type="ECO:0000256" key="2">
    <source>
        <dbReference type="ARBA" id="ARBA00022839"/>
    </source>
</evidence>
<keyword evidence="2 4" id="KW-0378">Hydrolase</keyword>
<geneLocation type="plasmid" evidence="4">
    <name>pB18-2</name>
</geneLocation>
<gene>
    <name evidence="4" type="ORF">FSC09_16180</name>
    <name evidence="5" type="ORF">G0027_15530</name>
</gene>
<dbReference type="InterPro" id="IPR013520">
    <property type="entry name" value="Ribonucl_H"/>
</dbReference>